<dbReference type="Proteomes" id="UP000821866">
    <property type="component" value="Chromosome 3"/>
</dbReference>
<keyword evidence="2" id="KW-0472">Membrane</keyword>
<keyword evidence="4" id="KW-1185">Reference proteome</keyword>
<gene>
    <name evidence="3" type="ORF">HPB51_004868</name>
</gene>
<evidence type="ECO:0000313" key="4">
    <source>
        <dbReference type="Proteomes" id="UP000821866"/>
    </source>
</evidence>
<evidence type="ECO:0000256" key="1">
    <source>
        <dbReference type="SAM" id="MobiDB-lite"/>
    </source>
</evidence>
<comment type="caution">
    <text evidence="3">The sequence shown here is derived from an EMBL/GenBank/DDBJ whole genome shotgun (WGS) entry which is preliminary data.</text>
</comment>
<evidence type="ECO:0000256" key="2">
    <source>
        <dbReference type="SAM" id="Phobius"/>
    </source>
</evidence>
<dbReference type="AlphaFoldDB" id="A0A9J6E6U9"/>
<protein>
    <submittedName>
        <fullName evidence="3">Uncharacterized protein</fullName>
    </submittedName>
</protein>
<feature type="compositionally biased region" description="Low complexity" evidence="1">
    <location>
        <begin position="98"/>
        <end position="123"/>
    </location>
</feature>
<proteinExistence type="predicted"/>
<name>A0A9J6E6U9_RHIMP</name>
<feature type="region of interest" description="Disordered" evidence="1">
    <location>
        <begin position="74"/>
        <end position="159"/>
    </location>
</feature>
<keyword evidence="2" id="KW-1133">Transmembrane helix</keyword>
<sequence>MKETTSSSFGASRAPGFQDGRLWTSMWDHVPPPGPLFASLLNTREDSRRMAGRASREHSVSTAAEQCISPKMGRVNFQAGTGHPNQSSHPYSVAQDQTSTRSSPTTSVTSSMASSGVVSATSAKMAMSGDHRRALPSGTARQSHSLPLQGVSKDADVKELSEPKRKSSLVLTLMACVLVLMVALFLLLFILSNGRKHEERFFTICTGWPIMRRIYGSLARGKRDTVKNTQDGS</sequence>
<feature type="compositionally biased region" description="Polar residues" evidence="1">
    <location>
        <begin position="83"/>
        <end position="97"/>
    </location>
</feature>
<accession>A0A9J6E6U9</accession>
<dbReference type="EMBL" id="JABSTU010000005">
    <property type="protein sequence ID" value="KAH8029833.1"/>
    <property type="molecule type" value="Genomic_DNA"/>
</dbReference>
<evidence type="ECO:0000313" key="3">
    <source>
        <dbReference type="EMBL" id="KAH8029833.1"/>
    </source>
</evidence>
<keyword evidence="2" id="KW-0812">Transmembrane</keyword>
<organism evidence="3 4">
    <name type="scientific">Rhipicephalus microplus</name>
    <name type="common">Cattle tick</name>
    <name type="synonym">Boophilus microplus</name>
    <dbReference type="NCBI Taxonomy" id="6941"/>
    <lineage>
        <taxon>Eukaryota</taxon>
        <taxon>Metazoa</taxon>
        <taxon>Ecdysozoa</taxon>
        <taxon>Arthropoda</taxon>
        <taxon>Chelicerata</taxon>
        <taxon>Arachnida</taxon>
        <taxon>Acari</taxon>
        <taxon>Parasitiformes</taxon>
        <taxon>Ixodida</taxon>
        <taxon>Ixodoidea</taxon>
        <taxon>Ixodidae</taxon>
        <taxon>Rhipicephalinae</taxon>
        <taxon>Rhipicephalus</taxon>
        <taxon>Boophilus</taxon>
    </lineage>
</organism>
<reference evidence="3" key="2">
    <citation type="submission" date="2021-09" db="EMBL/GenBank/DDBJ databases">
        <authorList>
            <person name="Jia N."/>
            <person name="Wang J."/>
            <person name="Shi W."/>
            <person name="Du L."/>
            <person name="Sun Y."/>
            <person name="Zhan W."/>
            <person name="Jiang J."/>
            <person name="Wang Q."/>
            <person name="Zhang B."/>
            <person name="Ji P."/>
            <person name="Sakyi L.B."/>
            <person name="Cui X."/>
            <person name="Yuan T."/>
            <person name="Jiang B."/>
            <person name="Yang W."/>
            <person name="Lam T.T.-Y."/>
            <person name="Chang Q."/>
            <person name="Ding S."/>
            <person name="Wang X."/>
            <person name="Zhu J."/>
            <person name="Ruan X."/>
            <person name="Zhao L."/>
            <person name="Wei J."/>
            <person name="Que T."/>
            <person name="Du C."/>
            <person name="Cheng J."/>
            <person name="Dai P."/>
            <person name="Han X."/>
            <person name="Huang E."/>
            <person name="Gao Y."/>
            <person name="Liu J."/>
            <person name="Shao H."/>
            <person name="Ye R."/>
            <person name="Li L."/>
            <person name="Wei W."/>
            <person name="Wang X."/>
            <person name="Wang C."/>
            <person name="Huo Q."/>
            <person name="Li W."/>
            <person name="Guo W."/>
            <person name="Chen H."/>
            <person name="Chen S."/>
            <person name="Zhou L."/>
            <person name="Zhou L."/>
            <person name="Ni X."/>
            <person name="Tian J."/>
            <person name="Zhou Y."/>
            <person name="Sheng Y."/>
            <person name="Liu T."/>
            <person name="Pan Y."/>
            <person name="Xia L."/>
            <person name="Li J."/>
            <person name="Zhao F."/>
            <person name="Cao W."/>
        </authorList>
    </citation>
    <scope>NUCLEOTIDE SEQUENCE</scope>
    <source>
        <strain evidence="3">Rmic-2018</strain>
        <tissue evidence="3">Larvae</tissue>
    </source>
</reference>
<feature type="transmembrane region" description="Helical" evidence="2">
    <location>
        <begin position="169"/>
        <end position="191"/>
    </location>
</feature>
<reference evidence="3" key="1">
    <citation type="journal article" date="2020" name="Cell">
        <title>Large-Scale Comparative Analyses of Tick Genomes Elucidate Their Genetic Diversity and Vector Capacities.</title>
        <authorList>
            <consortium name="Tick Genome and Microbiome Consortium (TIGMIC)"/>
            <person name="Jia N."/>
            <person name="Wang J."/>
            <person name="Shi W."/>
            <person name="Du L."/>
            <person name="Sun Y."/>
            <person name="Zhan W."/>
            <person name="Jiang J.F."/>
            <person name="Wang Q."/>
            <person name="Zhang B."/>
            <person name="Ji P."/>
            <person name="Bell-Sakyi L."/>
            <person name="Cui X.M."/>
            <person name="Yuan T.T."/>
            <person name="Jiang B.G."/>
            <person name="Yang W.F."/>
            <person name="Lam T.T."/>
            <person name="Chang Q.C."/>
            <person name="Ding S.J."/>
            <person name="Wang X.J."/>
            <person name="Zhu J.G."/>
            <person name="Ruan X.D."/>
            <person name="Zhao L."/>
            <person name="Wei J.T."/>
            <person name="Ye R.Z."/>
            <person name="Que T.C."/>
            <person name="Du C.H."/>
            <person name="Zhou Y.H."/>
            <person name="Cheng J.X."/>
            <person name="Dai P.F."/>
            <person name="Guo W.B."/>
            <person name="Han X.H."/>
            <person name="Huang E.J."/>
            <person name="Li L.F."/>
            <person name="Wei W."/>
            <person name="Gao Y.C."/>
            <person name="Liu J.Z."/>
            <person name="Shao H.Z."/>
            <person name="Wang X."/>
            <person name="Wang C.C."/>
            <person name="Yang T.C."/>
            <person name="Huo Q.B."/>
            <person name="Li W."/>
            <person name="Chen H.Y."/>
            <person name="Chen S.E."/>
            <person name="Zhou L.G."/>
            <person name="Ni X.B."/>
            <person name="Tian J.H."/>
            <person name="Sheng Y."/>
            <person name="Liu T."/>
            <person name="Pan Y.S."/>
            <person name="Xia L.Y."/>
            <person name="Li J."/>
            <person name="Zhao F."/>
            <person name="Cao W.C."/>
        </authorList>
    </citation>
    <scope>NUCLEOTIDE SEQUENCE</scope>
    <source>
        <strain evidence="3">Rmic-2018</strain>
    </source>
</reference>